<dbReference type="InterPro" id="IPR002423">
    <property type="entry name" value="Cpn60/GroEL/TCP-1"/>
</dbReference>
<keyword evidence="10" id="KW-1185">Reference proteome</keyword>
<dbReference type="Proteomes" id="UP000332933">
    <property type="component" value="Unassembled WGS sequence"/>
</dbReference>
<dbReference type="InterPro" id="IPR012722">
    <property type="entry name" value="Chap_CCT_zeta"/>
</dbReference>
<organism evidence="9 10">
    <name type="scientific">Aphanomyces stellatus</name>
    <dbReference type="NCBI Taxonomy" id="120398"/>
    <lineage>
        <taxon>Eukaryota</taxon>
        <taxon>Sar</taxon>
        <taxon>Stramenopiles</taxon>
        <taxon>Oomycota</taxon>
        <taxon>Saprolegniomycetes</taxon>
        <taxon>Saprolegniales</taxon>
        <taxon>Verrucalvaceae</taxon>
        <taxon>Aphanomyces</taxon>
    </lineage>
</organism>
<dbReference type="FunFam" id="3.50.7.10:FF:000004">
    <property type="entry name" value="T-complex protein 1 subunit zeta"/>
    <property type="match status" value="1"/>
</dbReference>
<keyword evidence="4 7" id="KW-0547">Nucleotide-binding</keyword>
<dbReference type="GO" id="GO:0005524">
    <property type="term" value="F:ATP binding"/>
    <property type="evidence" value="ECO:0007669"/>
    <property type="project" value="UniProtKB-KW"/>
</dbReference>
<evidence type="ECO:0000256" key="3">
    <source>
        <dbReference type="ARBA" id="ARBA00022490"/>
    </source>
</evidence>
<dbReference type="InterPro" id="IPR053374">
    <property type="entry name" value="TCP-1_chaperonin"/>
</dbReference>
<evidence type="ECO:0000256" key="4">
    <source>
        <dbReference type="ARBA" id="ARBA00022741"/>
    </source>
</evidence>
<dbReference type="InterPro" id="IPR017998">
    <property type="entry name" value="Chaperone_TCP-1"/>
</dbReference>
<proteinExistence type="inferred from homology"/>
<dbReference type="EMBL" id="VJMH01006035">
    <property type="protein sequence ID" value="KAF0691701.1"/>
    <property type="molecule type" value="Genomic_DNA"/>
</dbReference>
<comment type="similarity">
    <text evidence="2 7">Belongs to the TCP-1 chaperonin family.</text>
</comment>
<dbReference type="InterPro" id="IPR027409">
    <property type="entry name" value="GroEL-like_apical_dom_sf"/>
</dbReference>
<keyword evidence="5 7" id="KW-0067">ATP-binding</keyword>
<accession>A0A485LAF2</accession>
<dbReference type="InterPro" id="IPR027410">
    <property type="entry name" value="TCP-1-like_intermed_sf"/>
</dbReference>
<keyword evidence="3" id="KW-0963">Cytoplasm</keyword>
<keyword evidence="6 7" id="KW-0143">Chaperone</keyword>
<dbReference type="GO" id="GO:0140662">
    <property type="term" value="F:ATP-dependent protein folding chaperone"/>
    <property type="evidence" value="ECO:0007669"/>
    <property type="project" value="InterPro"/>
</dbReference>
<dbReference type="FunFam" id="1.10.560.10:FF:000038">
    <property type="entry name" value="Chaperonin containing TCP1 subunit 6B"/>
    <property type="match status" value="1"/>
</dbReference>
<dbReference type="Gene3D" id="3.50.7.10">
    <property type="entry name" value="GroEL"/>
    <property type="match status" value="1"/>
</dbReference>
<dbReference type="PROSITE" id="PS00995">
    <property type="entry name" value="TCP1_3"/>
    <property type="match status" value="1"/>
</dbReference>
<dbReference type="SUPFAM" id="SSF52029">
    <property type="entry name" value="GroEL apical domain-like"/>
    <property type="match status" value="1"/>
</dbReference>
<reference evidence="9 10" key="1">
    <citation type="submission" date="2019-03" db="EMBL/GenBank/DDBJ databases">
        <authorList>
            <person name="Gaulin E."/>
            <person name="Dumas B."/>
        </authorList>
    </citation>
    <scope>NUCLEOTIDE SEQUENCE [LARGE SCALE GENOMIC DNA]</scope>
    <source>
        <strain evidence="9">CBS 568.67</strain>
    </source>
</reference>
<dbReference type="PANTHER" id="PTHR11353">
    <property type="entry name" value="CHAPERONIN"/>
    <property type="match status" value="1"/>
</dbReference>
<dbReference type="PRINTS" id="PR00304">
    <property type="entry name" value="TCOMPLEXTCP1"/>
</dbReference>
<dbReference type="GO" id="GO:0016887">
    <property type="term" value="F:ATP hydrolysis activity"/>
    <property type="evidence" value="ECO:0007669"/>
    <property type="project" value="InterPro"/>
</dbReference>
<protein>
    <submittedName>
        <fullName evidence="9">Aste57867_17113 protein</fullName>
    </submittedName>
</protein>
<dbReference type="PROSITE" id="PS00750">
    <property type="entry name" value="TCP1_1"/>
    <property type="match status" value="1"/>
</dbReference>
<name>A0A485LAF2_9STRA</name>
<dbReference type="CDD" id="cd03342">
    <property type="entry name" value="TCP1_zeta"/>
    <property type="match status" value="1"/>
</dbReference>
<dbReference type="SUPFAM" id="SSF48592">
    <property type="entry name" value="GroEL equatorial domain-like"/>
    <property type="match status" value="1"/>
</dbReference>
<evidence type="ECO:0000256" key="2">
    <source>
        <dbReference type="ARBA" id="ARBA00008020"/>
    </source>
</evidence>
<dbReference type="GO" id="GO:0051082">
    <property type="term" value="F:unfolded protein binding"/>
    <property type="evidence" value="ECO:0007669"/>
    <property type="project" value="InterPro"/>
</dbReference>
<dbReference type="Gene3D" id="1.10.560.10">
    <property type="entry name" value="GroEL-like equatorial domain"/>
    <property type="match status" value="1"/>
</dbReference>
<evidence type="ECO:0000256" key="7">
    <source>
        <dbReference type="RuleBase" id="RU004187"/>
    </source>
</evidence>
<dbReference type="GO" id="GO:0005737">
    <property type="term" value="C:cytoplasm"/>
    <property type="evidence" value="ECO:0007669"/>
    <property type="project" value="UniProtKB-SubCell"/>
</dbReference>
<evidence type="ECO:0000256" key="5">
    <source>
        <dbReference type="ARBA" id="ARBA00022840"/>
    </source>
</evidence>
<dbReference type="FunFam" id="3.30.260.10:FF:000017">
    <property type="entry name" value="T-complex protein 1 subunit zeta"/>
    <property type="match status" value="1"/>
</dbReference>
<evidence type="ECO:0000313" key="10">
    <source>
        <dbReference type="Proteomes" id="UP000332933"/>
    </source>
</evidence>
<evidence type="ECO:0000313" key="9">
    <source>
        <dbReference type="EMBL" id="VFT93871.1"/>
    </source>
</evidence>
<dbReference type="InterPro" id="IPR002194">
    <property type="entry name" value="Chaperonin_TCP-1_CS"/>
</dbReference>
<evidence type="ECO:0000256" key="6">
    <source>
        <dbReference type="ARBA" id="ARBA00023186"/>
    </source>
</evidence>
<gene>
    <name evidence="9" type="primary">Aste57867_17113</name>
    <name evidence="8" type="ORF">As57867_017054</name>
    <name evidence="9" type="ORF">ASTE57867_17113</name>
</gene>
<dbReference type="SUPFAM" id="SSF54849">
    <property type="entry name" value="GroEL-intermediate domain like"/>
    <property type="match status" value="1"/>
</dbReference>
<dbReference type="Pfam" id="PF00118">
    <property type="entry name" value="Cpn60_TCP1"/>
    <property type="match status" value="1"/>
</dbReference>
<sequence>MSSIRTVNPNAEVVARSQALLVNVSAARGLQGVLKSNLGPRGTLKMLVGGAGQIKLTKDGNVLLHEMQIQHPTAAVIARAATAQDDITGDGTTSTVLFTGELLKQAERFLSDGLHPRILAEGFELAREEALRVLDRIKVEKLNVLQDRELLASVARTSLRTKLDQQLADQLTEIVTDAVLTIATPGRPVDLHMIEIMHMVHQSSADTRLIKGLVLDHGSRHPDMPSELENCFIMTCNVSLEYEKSEVNSGFFYNSADQREKMVEAERKFTDDKVKQIIELKRHVCTEENGYNFVIINQKGIDPLSLDMLAKEGILALRRAKRRNMERLTLACGGMAINSTDDMDPNMLGWAGRVYEQTLGEEHYTFVEDVRHPQSCSILIKGPNEHTIAQIKDAVRDGIRAVNNTIEDESIVPGGGSFEFAAHQALLAFKDTISGRAKLGVQAFADALLIIPKVLAENSGLDVQDALLACLEEQQRSGESVGLDLFSGEPMLPLQEGILDNYRVKRQFIHLATALATQLLLVDEVMRAGRQMGKSQQPEGPGDE</sequence>
<dbReference type="NCBIfam" id="TIGR02347">
    <property type="entry name" value="chap_CCT_zeta"/>
    <property type="match status" value="1"/>
</dbReference>
<dbReference type="AlphaFoldDB" id="A0A485LAF2"/>
<comment type="subcellular location">
    <subcellularLocation>
        <location evidence="1">Cytoplasm</location>
    </subcellularLocation>
</comment>
<evidence type="ECO:0000256" key="1">
    <source>
        <dbReference type="ARBA" id="ARBA00004496"/>
    </source>
</evidence>
<dbReference type="InterPro" id="IPR027413">
    <property type="entry name" value="GROEL-like_equatorial_sf"/>
</dbReference>
<dbReference type="PROSITE" id="PS00751">
    <property type="entry name" value="TCP1_2"/>
    <property type="match status" value="1"/>
</dbReference>
<dbReference type="EMBL" id="CAADRA010006056">
    <property type="protein sequence ID" value="VFT93871.1"/>
    <property type="molecule type" value="Genomic_DNA"/>
</dbReference>
<dbReference type="NCBIfam" id="NF041083">
    <property type="entry name" value="thermosome_beta"/>
    <property type="match status" value="1"/>
</dbReference>
<reference evidence="8" key="2">
    <citation type="submission" date="2019-06" db="EMBL/GenBank/DDBJ databases">
        <title>Genomics analysis of Aphanomyces spp. identifies a new class of oomycete effector associated with host adaptation.</title>
        <authorList>
            <person name="Gaulin E."/>
        </authorList>
    </citation>
    <scope>NUCLEOTIDE SEQUENCE</scope>
    <source>
        <strain evidence="8">CBS 578.67</strain>
    </source>
</reference>
<dbReference type="OrthoDB" id="10052040at2759"/>
<dbReference type="FunFam" id="1.10.560.10:FF:000058">
    <property type="entry name" value="T-complex protein 1 subunit zeta"/>
    <property type="match status" value="1"/>
</dbReference>
<dbReference type="Gene3D" id="3.30.260.10">
    <property type="entry name" value="TCP-1-like chaperonin intermediate domain"/>
    <property type="match status" value="1"/>
</dbReference>
<evidence type="ECO:0000313" key="8">
    <source>
        <dbReference type="EMBL" id="KAF0691701.1"/>
    </source>
</evidence>